<feature type="region of interest" description="Disordered" evidence="1">
    <location>
        <begin position="1"/>
        <end position="22"/>
    </location>
</feature>
<comment type="caution">
    <text evidence="2">The sequence shown here is derived from an EMBL/GenBank/DDBJ whole genome shotgun (WGS) entry which is preliminary data.</text>
</comment>
<accession>A0A9J6EM15</accession>
<keyword evidence="3" id="KW-1185">Reference proteome</keyword>
<dbReference type="EMBL" id="JABSTU010000003">
    <property type="protein sequence ID" value="KAH8035555.1"/>
    <property type="molecule type" value="Genomic_DNA"/>
</dbReference>
<evidence type="ECO:0000256" key="1">
    <source>
        <dbReference type="SAM" id="MobiDB-lite"/>
    </source>
</evidence>
<dbReference type="VEuPathDB" id="VectorBase:LOC119181812"/>
<dbReference type="AlphaFoldDB" id="A0A9J6EM15"/>
<organism evidence="2 3">
    <name type="scientific">Rhipicephalus microplus</name>
    <name type="common">Cattle tick</name>
    <name type="synonym">Boophilus microplus</name>
    <dbReference type="NCBI Taxonomy" id="6941"/>
    <lineage>
        <taxon>Eukaryota</taxon>
        <taxon>Metazoa</taxon>
        <taxon>Ecdysozoa</taxon>
        <taxon>Arthropoda</taxon>
        <taxon>Chelicerata</taxon>
        <taxon>Arachnida</taxon>
        <taxon>Acari</taxon>
        <taxon>Parasitiformes</taxon>
        <taxon>Ixodida</taxon>
        <taxon>Ixodoidea</taxon>
        <taxon>Ixodidae</taxon>
        <taxon>Rhipicephalinae</taxon>
        <taxon>Rhipicephalus</taxon>
        <taxon>Boophilus</taxon>
    </lineage>
</organism>
<name>A0A9J6EM15_RHIMP</name>
<evidence type="ECO:0000313" key="3">
    <source>
        <dbReference type="Proteomes" id="UP000821866"/>
    </source>
</evidence>
<evidence type="ECO:0000313" key="2">
    <source>
        <dbReference type="EMBL" id="KAH8035555.1"/>
    </source>
</evidence>
<reference evidence="2" key="2">
    <citation type="submission" date="2021-09" db="EMBL/GenBank/DDBJ databases">
        <authorList>
            <person name="Jia N."/>
            <person name="Wang J."/>
            <person name="Shi W."/>
            <person name="Du L."/>
            <person name="Sun Y."/>
            <person name="Zhan W."/>
            <person name="Jiang J."/>
            <person name="Wang Q."/>
            <person name="Zhang B."/>
            <person name="Ji P."/>
            <person name="Sakyi L.B."/>
            <person name="Cui X."/>
            <person name="Yuan T."/>
            <person name="Jiang B."/>
            <person name="Yang W."/>
            <person name="Lam T.T.-Y."/>
            <person name="Chang Q."/>
            <person name="Ding S."/>
            <person name="Wang X."/>
            <person name="Zhu J."/>
            <person name="Ruan X."/>
            <person name="Zhao L."/>
            <person name="Wei J."/>
            <person name="Que T."/>
            <person name="Du C."/>
            <person name="Cheng J."/>
            <person name="Dai P."/>
            <person name="Han X."/>
            <person name="Huang E."/>
            <person name="Gao Y."/>
            <person name="Liu J."/>
            <person name="Shao H."/>
            <person name="Ye R."/>
            <person name="Li L."/>
            <person name="Wei W."/>
            <person name="Wang X."/>
            <person name="Wang C."/>
            <person name="Huo Q."/>
            <person name="Li W."/>
            <person name="Guo W."/>
            <person name="Chen H."/>
            <person name="Chen S."/>
            <person name="Zhou L."/>
            <person name="Zhou L."/>
            <person name="Ni X."/>
            <person name="Tian J."/>
            <person name="Zhou Y."/>
            <person name="Sheng Y."/>
            <person name="Liu T."/>
            <person name="Pan Y."/>
            <person name="Xia L."/>
            <person name="Li J."/>
            <person name="Zhao F."/>
            <person name="Cao W."/>
        </authorList>
    </citation>
    <scope>NUCLEOTIDE SEQUENCE</scope>
    <source>
        <strain evidence="2">Rmic-2018</strain>
        <tissue evidence="2">Larvae</tissue>
    </source>
</reference>
<protein>
    <submittedName>
        <fullName evidence="2">Uncharacterized protein</fullName>
    </submittedName>
</protein>
<reference evidence="2" key="1">
    <citation type="journal article" date="2020" name="Cell">
        <title>Large-Scale Comparative Analyses of Tick Genomes Elucidate Their Genetic Diversity and Vector Capacities.</title>
        <authorList>
            <consortium name="Tick Genome and Microbiome Consortium (TIGMIC)"/>
            <person name="Jia N."/>
            <person name="Wang J."/>
            <person name="Shi W."/>
            <person name="Du L."/>
            <person name="Sun Y."/>
            <person name="Zhan W."/>
            <person name="Jiang J.F."/>
            <person name="Wang Q."/>
            <person name="Zhang B."/>
            <person name="Ji P."/>
            <person name="Bell-Sakyi L."/>
            <person name="Cui X.M."/>
            <person name="Yuan T.T."/>
            <person name="Jiang B.G."/>
            <person name="Yang W.F."/>
            <person name="Lam T.T."/>
            <person name="Chang Q.C."/>
            <person name="Ding S.J."/>
            <person name="Wang X.J."/>
            <person name="Zhu J.G."/>
            <person name="Ruan X.D."/>
            <person name="Zhao L."/>
            <person name="Wei J.T."/>
            <person name="Ye R.Z."/>
            <person name="Que T.C."/>
            <person name="Du C.H."/>
            <person name="Zhou Y.H."/>
            <person name="Cheng J.X."/>
            <person name="Dai P.F."/>
            <person name="Guo W.B."/>
            <person name="Han X.H."/>
            <person name="Huang E.J."/>
            <person name="Li L.F."/>
            <person name="Wei W."/>
            <person name="Gao Y.C."/>
            <person name="Liu J.Z."/>
            <person name="Shao H.Z."/>
            <person name="Wang X."/>
            <person name="Wang C.C."/>
            <person name="Yang T.C."/>
            <person name="Huo Q.B."/>
            <person name="Li W."/>
            <person name="Chen H.Y."/>
            <person name="Chen S.E."/>
            <person name="Zhou L.G."/>
            <person name="Ni X.B."/>
            <person name="Tian J.H."/>
            <person name="Sheng Y."/>
            <person name="Liu T."/>
            <person name="Pan Y.S."/>
            <person name="Xia L.Y."/>
            <person name="Li J."/>
            <person name="Zhao F."/>
            <person name="Cao W.C."/>
        </authorList>
    </citation>
    <scope>NUCLEOTIDE SEQUENCE</scope>
    <source>
        <strain evidence="2">Rmic-2018</strain>
    </source>
</reference>
<dbReference type="Proteomes" id="UP000821866">
    <property type="component" value="Chromosome 11"/>
</dbReference>
<sequence length="155" mass="16624">MQPTRPQAATARPSAPLVGPTATMAPLGPPVIPMAGGAGTPARPVVMVMPPVVTVPPGGVRAPSAAVMRPGVPFVQMPVQVPELEPIPGCPPGLEYLTRIDQILVHQQLQLLESRRTFCSGRLRYNKARIKRIVFIFTEYAKLTGRYPLEITPSG</sequence>
<gene>
    <name evidence="2" type="ORF">HPB51_006311</name>
</gene>
<proteinExistence type="predicted"/>